<dbReference type="SUPFAM" id="SSF54001">
    <property type="entry name" value="Cysteine proteinases"/>
    <property type="match status" value="1"/>
</dbReference>
<keyword evidence="1" id="KW-0833">Ubl conjugation pathway</keyword>
<keyword evidence="4" id="KW-0472">Membrane</keyword>
<organism evidence="6 7">
    <name type="scientific">Solanum stoloniferum</name>
    <dbReference type="NCBI Taxonomy" id="62892"/>
    <lineage>
        <taxon>Eukaryota</taxon>
        <taxon>Viridiplantae</taxon>
        <taxon>Streptophyta</taxon>
        <taxon>Embryophyta</taxon>
        <taxon>Tracheophyta</taxon>
        <taxon>Spermatophyta</taxon>
        <taxon>Magnoliopsida</taxon>
        <taxon>eudicotyledons</taxon>
        <taxon>Gunneridae</taxon>
        <taxon>Pentapetalae</taxon>
        <taxon>asterids</taxon>
        <taxon>lamiids</taxon>
        <taxon>Solanales</taxon>
        <taxon>Solanaceae</taxon>
        <taxon>Solanoideae</taxon>
        <taxon>Solaneae</taxon>
        <taxon>Solanum</taxon>
    </lineage>
</organism>
<keyword evidence="7" id="KW-1185">Reference proteome</keyword>
<evidence type="ECO:0000256" key="4">
    <source>
        <dbReference type="SAM" id="Phobius"/>
    </source>
</evidence>
<evidence type="ECO:0000256" key="2">
    <source>
        <dbReference type="ARBA" id="ARBA00022801"/>
    </source>
</evidence>
<feature type="region of interest" description="Disordered" evidence="3">
    <location>
        <begin position="186"/>
        <end position="243"/>
    </location>
</feature>
<dbReference type="InterPro" id="IPR001394">
    <property type="entry name" value="Peptidase_C19_UCH"/>
</dbReference>
<dbReference type="Pfam" id="PF00443">
    <property type="entry name" value="UCH"/>
    <property type="match status" value="1"/>
</dbReference>
<dbReference type="Gene3D" id="3.90.70.10">
    <property type="entry name" value="Cysteine proteinases"/>
    <property type="match status" value="1"/>
</dbReference>
<dbReference type="InterPro" id="IPR038765">
    <property type="entry name" value="Papain-like_cys_pep_sf"/>
</dbReference>
<evidence type="ECO:0000256" key="1">
    <source>
        <dbReference type="ARBA" id="ARBA00022786"/>
    </source>
</evidence>
<accession>A0ABD2SGE6</accession>
<dbReference type="PANTHER" id="PTHR22975:SF9">
    <property type="entry name" value="ECHINUS SPLICE FORM 3"/>
    <property type="match status" value="1"/>
</dbReference>
<evidence type="ECO:0000256" key="3">
    <source>
        <dbReference type="SAM" id="MobiDB-lite"/>
    </source>
</evidence>
<evidence type="ECO:0000313" key="6">
    <source>
        <dbReference type="EMBL" id="KAL3342929.1"/>
    </source>
</evidence>
<dbReference type="Proteomes" id="UP001627284">
    <property type="component" value="Unassembled WGS sequence"/>
</dbReference>
<keyword evidence="4" id="KW-1133">Transmembrane helix</keyword>
<protein>
    <recommendedName>
        <fullName evidence="5">USP domain-containing protein</fullName>
    </recommendedName>
</protein>
<keyword evidence="4" id="KW-0812">Transmembrane</keyword>
<gene>
    <name evidence="6" type="ORF">AABB24_026795</name>
</gene>
<dbReference type="AlphaFoldDB" id="A0ABD2SGE6"/>
<comment type="caution">
    <text evidence="6">The sequence shown here is derived from an EMBL/GenBank/DDBJ whole genome shotgun (WGS) entry which is preliminary data.</text>
</comment>
<dbReference type="PROSITE" id="PS50235">
    <property type="entry name" value="USP_3"/>
    <property type="match status" value="1"/>
</dbReference>
<dbReference type="GO" id="GO:0016787">
    <property type="term" value="F:hydrolase activity"/>
    <property type="evidence" value="ECO:0007669"/>
    <property type="project" value="UniProtKB-KW"/>
</dbReference>
<feature type="compositionally biased region" description="Basic and acidic residues" evidence="3">
    <location>
        <begin position="216"/>
        <end position="229"/>
    </location>
</feature>
<name>A0ABD2SGE6_9SOLN</name>
<keyword evidence="2" id="KW-0378">Hydrolase</keyword>
<evidence type="ECO:0000313" key="7">
    <source>
        <dbReference type="Proteomes" id="UP001627284"/>
    </source>
</evidence>
<dbReference type="InterPro" id="IPR052398">
    <property type="entry name" value="Ubiquitin_hydrolase_53/54"/>
</dbReference>
<dbReference type="EMBL" id="JBJKTR010000015">
    <property type="protein sequence ID" value="KAL3342929.1"/>
    <property type="molecule type" value="Genomic_DNA"/>
</dbReference>
<dbReference type="PANTHER" id="PTHR22975">
    <property type="entry name" value="UBIQUITIN SPECIFIC PROTEINASE"/>
    <property type="match status" value="1"/>
</dbReference>
<reference evidence="6 7" key="1">
    <citation type="submission" date="2024-05" db="EMBL/GenBank/DDBJ databases">
        <title>De novo assembly of an allotetraploid wild potato.</title>
        <authorList>
            <person name="Hosaka A.J."/>
        </authorList>
    </citation>
    <scope>NUCLEOTIDE SEQUENCE [LARGE SCALE GENOMIC DNA]</scope>
    <source>
        <tissue evidence="6">Young leaves</tissue>
    </source>
</reference>
<evidence type="ECO:0000259" key="5">
    <source>
        <dbReference type="PROSITE" id="PS50235"/>
    </source>
</evidence>
<sequence length="439" mass="49389">MLPRSLMLPEKHFWLNLLMIPRIVLVEAMVVLSIHMRKLKIRKKAKSIRKPRVQSRLVATNCICFAIGLWKMFTHDGENQGDKTAGNGDSLNEQEYRRTIELEAEERKLEETLEYQRQMENDAKLKHLAEQTKRTAKTCLGSIDAVMKSDACSKCSSKKMNKFPDSSQSLSKISAEGMTHRTVSVDESTLVTTRRSGRRGCQNDSKLIDGNFPSASDEKENTEVGEPRALHSSHGNSVPADSGTKTLRQLHVEDDDEERFQADVHKAVRQSLDMFHAHKKLPLLPSPGNEQKVFPKAGTLGNANSFEDVNKMDAYGTGLKNEVGEYNCFLNVIIQSLWNVRRFRDEFLRTSSEHVHVGDPCVICALYDIFTALSTASTETCRNTVDPTSLRISLSNLYPDSNFFQEGQMNDASEVLGVIFDSLHRSFTSASVVDWSPDI</sequence>
<feature type="transmembrane region" description="Helical" evidence="4">
    <location>
        <begin position="12"/>
        <end position="34"/>
    </location>
</feature>
<feature type="domain" description="USP" evidence="5">
    <location>
        <begin position="317"/>
        <end position="439"/>
    </location>
</feature>
<dbReference type="InterPro" id="IPR028889">
    <property type="entry name" value="USP"/>
</dbReference>
<proteinExistence type="predicted"/>